<comment type="subcellular location">
    <subcellularLocation>
        <location evidence="1">Cell membrane</location>
        <topology evidence="1">Multi-pass membrane protein</topology>
    </subcellularLocation>
</comment>
<protein>
    <submittedName>
        <fullName evidence="8">Putative transporter</fullName>
    </submittedName>
</protein>
<dbReference type="EMBL" id="UIDD01000010">
    <property type="protein sequence ID" value="SUQ64794.1"/>
    <property type="molecule type" value="Genomic_DNA"/>
</dbReference>
<name>A0A380T4Q1_9PSED</name>
<dbReference type="RefSeq" id="WP_115088295.1">
    <property type="nucleotide sequence ID" value="NZ_CBCSFG010000005.1"/>
</dbReference>
<organism evidence="8 9">
    <name type="scientific">Pseudomonas wadenswilerensis</name>
    <dbReference type="NCBI Taxonomy" id="1785161"/>
    <lineage>
        <taxon>Bacteria</taxon>
        <taxon>Pseudomonadati</taxon>
        <taxon>Pseudomonadota</taxon>
        <taxon>Gammaproteobacteria</taxon>
        <taxon>Pseudomonadales</taxon>
        <taxon>Pseudomonadaceae</taxon>
        <taxon>Pseudomonas</taxon>
    </lineage>
</organism>
<evidence type="ECO:0000313" key="9">
    <source>
        <dbReference type="Proteomes" id="UP000255177"/>
    </source>
</evidence>
<evidence type="ECO:0000256" key="4">
    <source>
        <dbReference type="ARBA" id="ARBA00022989"/>
    </source>
</evidence>
<dbReference type="GO" id="GO:0005886">
    <property type="term" value="C:plasma membrane"/>
    <property type="evidence" value="ECO:0007669"/>
    <property type="project" value="UniProtKB-SubCell"/>
</dbReference>
<feature type="transmembrane region" description="Helical" evidence="6">
    <location>
        <begin position="124"/>
        <end position="145"/>
    </location>
</feature>
<feature type="transmembrane region" description="Helical" evidence="6">
    <location>
        <begin position="68"/>
        <end position="87"/>
    </location>
</feature>
<proteinExistence type="predicted"/>
<evidence type="ECO:0000259" key="7">
    <source>
        <dbReference type="Pfam" id="PF00892"/>
    </source>
</evidence>
<dbReference type="PANTHER" id="PTHR32322">
    <property type="entry name" value="INNER MEMBRANE TRANSPORTER"/>
    <property type="match status" value="1"/>
</dbReference>
<sequence>MPSHYCTYLKLALVSMIWGGTFVAGRALASGIDPLLLGSLRFILASVVLIIILLVSKKGFVRVNGSQLVQILGLGFFGIYAYTLFFFHGLQYTDASRASLIVASNPAVMAIVTYLCFRQRLGRAQLLGVALCLLGAGCVVLARAPGAIGQGNWIGDASIFGCVLSWVIFSVFCTRVVTQIGALHTVTYAVFAGAAMLSLHAVVNTSMSIASIRLLSARDLISLAYLGAVGSALAYVMYYDAIARIGATRAGSFIALNPLTAVMAGALLLGEQLTGAMLAGGTLVITGILLVNRVPAALSCPASSAGSPCLSRPERE</sequence>
<keyword evidence="9" id="KW-1185">Reference proteome</keyword>
<feature type="transmembrane region" description="Helical" evidence="6">
    <location>
        <begin position="99"/>
        <end position="117"/>
    </location>
</feature>
<keyword evidence="5 6" id="KW-0472">Membrane</keyword>
<feature type="transmembrane region" description="Helical" evidence="6">
    <location>
        <begin position="250"/>
        <end position="269"/>
    </location>
</feature>
<keyword evidence="2" id="KW-1003">Cell membrane</keyword>
<dbReference type="Pfam" id="PF00892">
    <property type="entry name" value="EamA"/>
    <property type="match status" value="2"/>
</dbReference>
<feature type="transmembrane region" description="Helical" evidence="6">
    <location>
        <begin position="7"/>
        <end position="29"/>
    </location>
</feature>
<dbReference type="SUPFAM" id="SSF103481">
    <property type="entry name" value="Multidrug resistance efflux transporter EmrE"/>
    <property type="match status" value="2"/>
</dbReference>
<gene>
    <name evidence="8" type="primary">ycbK</name>
    <name evidence="8" type="ORF">CCOS864_04261</name>
</gene>
<dbReference type="InterPro" id="IPR050638">
    <property type="entry name" value="AA-Vitamin_Transporters"/>
</dbReference>
<dbReference type="PANTHER" id="PTHR32322:SF18">
    <property type="entry name" value="S-ADENOSYLMETHIONINE_S-ADENOSYLHOMOCYSTEINE TRANSPORTER"/>
    <property type="match status" value="1"/>
</dbReference>
<evidence type="ECO:0000256" key="6">
    <source>
        <dbReference type="SAM" id="Phobius"/>
    </source>
</evidence>
<dbReference type="InterPro" id="IPR000620">
    <property type="entry name" value="EamA_dom"/>
</dbReference>
<feature type="transmembrane region" description="Helical" evidence="6">
    <location>
        <begin position="35"/>
        <end position="56"/>
    </location>
</feature>
<keyword evidence="3 6" id="KW-0812">Transmembrane</keyword>
<feature type="transmembrane region" description="Helical" evidence="6">
    <location>
        <begin position="157"/>
        <end position="177"/>
    </location>
</feature>
<dbReference type="InterPro" id="IPR037185">
    <property type="entry name" value="EmrE-like"/>
</dbReference>
<evidence type="ECO:0000256" key="1">
    <source>
        <dbReference type="ARBA" id="ARBA00004651"/>
    </source>
</evidence>
<feature type="domain" description="EamA" evidence="7">
    <location>
        <begin position="154"/>
        <end position="292"/>
    </location>
</feature>
<keyword evidence="4 6" id="KW-1133">Transmembrane helix</keyword>
<evidence type="ECO:0000256" key="2">
    <source>
        <dbReference type="ARBA" id="ARBA00022475"/>
    </source>
</evidence>
<feature type="domain" description="EamA" evidence="7">
    <location>
        <begin position="10"/>
        <end position="140"/>
    </location>
</feature>
<dbReference type="Proteomes" id="UP000255177">
    <property type="component" value="Unassembled WGS sequence"/>
</dbReference>
<evidence type="ECO:0000313" key="8">
    <source>
        <dbReference type="EMBL" id="SUQ64794.1"/>
    </source>
</evidence>
<evidence type="ECO:0000256" key="5">
    <source>
        <dbReference type="ARBA" id="ARBA00023136"/>
    </source>
</evidence>
<evidence type="ECO:0000256" key="3">
    <source>
        <dbReference type="ARBA" id="ARBA00022692"/>
    </source>
</evidence>
<feature type="transmembrane region" description="Helical" evidence="6">
    <location>
        <begin position="220"/>
        <end position="238"/>
    </location>
</feature>
<reference evidence="9" key="1">
    <citation type="submission" date="2018-07" db="EMBL/GenBank/DDBJ databases">
        <authorList>
            <person name="Blom J."/>
        </authorList>
    </citation>
    <scope>NUCLEOTIDE SEQUENCE [LARGE SCALE GENOMIC DNA]</scope>
    <source>
        <strain evidence="9">CCOS 864</strain>
    </source>
</reference>
<feature type="transmembrane region" description="Helical" evidence="6">
    <location>
        <begin position="189"/>
        <end position="214"/>
    </location>
</feature>
<accession>A0A380T4Q1</accession>
<dbReference type="AlphaFoldDB" id="A0A380T4Q1"/>
<feature type="transmembrane region" description="Helical" evidence="6">
    <location>
        <begin position="275"/>
        <end position="294"/>
    </location>
</feature>